<keyword evidence="14" id="KW-1185">Reference proteome</keyword>
<comment type="function">
    <text evidence="6">Specifically deaminates adenosine-37 to inosine in tRNA-Ala.</text>
</comment>
<gene>
    <name evidence="13" type="ORF">AFUS01_LOCUS19157</name>
</gene>
<comment type="caution">
    <text evidence="13">The sequence shown here is derived from an EMBL/GenBank/DDBJ whole genome shotgun (WGS) entry which is preliminary data.</text>
</comment>
<dbReference type="GO" id="GO:0003723">
    <property type="term" value="F:RNA binding"/>
    <property type="evidence" value="ECO:0007669"/>
    <property type="project" value="InterPro"/>
</dbReference>
<evidence type="ECO:0000256" key="2">
    <source>
        <dbReference type="ARBA" id="ARBA00022723"/>
    </source>
</evidence>
<evidence type="ECO:0000256" key="11">
    <source>
        <dbReference type="ARBA" id="ARBA00047635"/>
    </source>
</evidence>
<keyword evidence="2" id="KW-0479">Metal-binding</keyword>
<proteinExistence type="inferred from homology"/>
<evidence type="ECO:0000256" key="9">
    <source>
        <dbReference type="ARBA" id="ARBA00040502"/>
    </source>
</evidence>
<accession>A0A8J2NXT3</accession>
<evidence type="ECO:0000256" key="4">
    <source>
        <dbReference type="ARBA" id="ARBA00022833"/>
    </source>
</evidence>
<comment type="cofactor">
    <cofactor evidence="5">
        <name>1D-myo-inositol hexakisphosphate</name>
        <dbReference type="ChEBI" id="CHEBI:58130"/>
    </cofactor>
</comment>
<comment type="similarity">
    <text evidence="7">Belongs to the ADAT1 family.</text>
</comment>
<dbReference type="GO" id="GO:0008033">
    <property type="term" value="P:tRNA processing"/>
    <property type="evidence" value="ECO:0007669"/>
    <property type="project" value="UniProtKB-KW"/>
</dbReference>
<evidence type="ECO:0000256" key="3">
    <source>
        <dbReference type="ARBA" id="ARBA00022801"/>
    </source>
</evidence>
<evidence type="ECO:0000259" key="12">
    <source>
        <dbReference type="PROSITE" id="PS50141"/>
    </source>
</evidence>
<evidence type="ECO:0000313" key="13">
    <source>
        <dbReference type="EMBL" id="CAG7730518.1"/>
    </source>
</evidence>
<evidence type="ECO:0000256" key="10">
    <source>
        <dbReference type="ARBA" id="ARBA00041760"/>
    </source>
</evidence>
<reference evidence="13" key="1">
    <citation type="submission" date="2021-06" db="EMBL/GenBank/DDBJ databases">
        <authorList>
            <person name="Hodson N. C."/>
            <person name="Mongue J. A."/>
            <person name="Jaron S. K."/>
        </authorList>
    </citation>
    <scope>NUCLEOTIDE SEQUENCE</scope>
</reference>
<organism evidence="13 14">
    <name type="scientific">Allacma fusca</name>
    <dbReference type="NCBI Taxonomy" id="39272"/>
    <lineage>
        <taxon>Eukaryota</taxon>
        <taxon>Metazoa</taxon>
        <taxon>Ecdysozoa</taxon>
        <taxon>Arthropoda</taxon>
        <taxon>Hexapoda</taxon>
        <taxon>Collembola</taxon>
        <taxon>Symphypleona</taxon>
        <taxon>Sminthuridae</taxon>
        <taxon>Allacma</taxon>
    </lineage>
</organism>
<sequence>MTQPSLKTPFLEKIAEHVCKHFKSLPKQGKPSPEKNEWTTMASIVQSEGEDNVKIIALGTGTRCLGHNELSDNGDVLSDSHAEIIARRSFLLYLHDQLSLAISNKHSILVRNSCSPQLFDLIPSIKFHLFVSHVPCGDAAIFEIIDTATVPIIDGSAVPPTKKVKLETSQHRTGAKLKVGDIYEEVQTPGKCRVKPGKGDPTLSMSCSDKIAKWQILGMQGSLLGNFIKTPLVLSSVIIGGKVNLSASTLQRALFHRFHDSLIDAIKVNHTCPDIYQSHINFMEFPADGCPAPGAISGYLKSCSKFITEVTVNGRKQGVTKKNFGKPSSRSSICRKNLYQLFLKTESLLHETSQGYIPSHEAKSYADAKTRNGDYFTSWNNLKQSHAWEGWTCKPEVLSLFSAQDN</sequence>
<dbReference type="OrthoDB" id="416253at2759"/>
<evidence type="ECO:0000256" key="7">
    <source>
        <dbReference type="ARBA" id="ARBA00038326"/>
    </source>
</evidence>
<dbReference type="PANTHER" id="PTHR46516">
    <property type="entry name" value="TRNA-SPECIFIC ADENOSINE DEAMINASE 1"/>
    <property type="match status" value="1"/>
</dbReference>
<dbReference type="PANTHER" id="PTHR46516:SF1">
    <property type="entry name" value="TRNA-SPECIFIC ADENOSINE DEAMINASE 1"/>
    <property type="match status" value="1"/>
</dbReference>
<comment type="catalytic activity">
    <reaction evidence="11">
        <text>adenosine(37) in tRNA(Ala) + H2O + H(+) = inosine(37) in tRNA(Ala) + NH4(+)</text>
        <dbReference type="Rhea" id="RHEA:50968"/>
        <dbReference type="Rhea" id="RHEA-COMP:12855"/>
        <dbReference type="Rhea" id="RHEA-COMP:12856"/>
        <dbReference type="ChEBI" id="CHEBI:15377"/>
        <dbReference type="ChEBI" id="CHEBI:15378"/>
        <dbReference type="ChEBI" id="CHEBI:28938"/>
        <dbReference type="ChEBI" id="CHEBI:74411"/>
        <dbReference type="ChEBI" id="CHEBI:82852"/>
        <dbReference type="EC" id="3.5.4.34"/>
    </reaction>
</comment>
<dbReference type="GO" id="GO:0046872">
    <property type="term" value="F:metal ion binding"/>
    <property type="evidence" value="ECO:0007669"/>
    <property type="project" value="UniProtKB-KW"/>
</dbReference>
<evidence type="ECO:0000256" key="8">
    <source>
        <dbReference type="ARBA" id="ARBA00038940"/>
    </source>
</evidence>
<dbReference type="Proteomes" id="UP000708208">
    <property type="component" value="Unassembled WGS sequence"/>
</dbReference>
<name>A0A8J2NXT3_9HEXA</name>
<feature type="domain" description="A to I editase" evidence="12">
    <location>
        <begin position="57"/>
        <end position="401"/>
    </location>
</feature>
<dbReference type="EMBL" id="CAJVCH010195845">
    <property type="protein sequence ID" value="CAG7730518.1"/>
    <property type="molecule type" value="Genomic_DNA"/>
</dbReference>
<keyword evidence="4" id="KW-0862">Zinc</keyword>
<evidence type="ECO:0000256" key="5">
    <source>
        <dbReference type="ARBA" id="ARBA00037026"/>
    </source>
</evidence>
<evidence type="ECO:0000256" key="6">
    <source>
        <dbReference type="ARBA" id="ARBA00037784"/>
    </source>
</evidence>
<dbReference type="EC" id="3.5.4.34" evidence="8"/>
<evidence type="ECO:0000256" key="1">
    <source>
        <dbReference type="ARBA" id="ARBA00022694"/>
    </source>
</evidence>
<evidence type="ECO:0000313" key="14">
    <source>
        <dbReference type="Proteomes" id="UP000708208"/>
    </source>
</evidence>
<dbReference type="Pfam" id="PF02137">
    <property type="entry name" value="A_deamin"/>
    <property type="match status" value="1"/>
</dbReference>
<protein>
    <recommendedName>
        <fullName evidence="9">tRNA-specific adenosine deaminase 1</fullName>
        <ecNumber evidence="8">3.5.4.34</ecNumber>
    </recommendedName>
    <alternativeName>
        <fullName evidence="10">tRNA-specific adenosine-37 deaminase</fullName>
    </alternativeName>
</protein>
<dbReference type="SMART" id="SM00552">
    <property type="entry name" value="ADEAMc"/>
    <property type="match status" value="1"/>
</dbReference>
<dbReference type="GO" id="GO:0043829">
    <property type="term" value="F:tRNA-specific adenosine-37 deaminase activity"/>
    <property type="evidence" value="ECO:0007669"/>
    <property type="project" value="UniProtKB-EC"/>
</dbReference>
<dbReference type="AlphaFoldDB" id="A0A8J2NXT3"/>
<keyword evidence="1" id="KW-0819">tRNA processing</keyword>
<keyword evidence="3" id="KW-0378">Hydrolase</keyword>
<dbReference type="InterPro" id="IPR002466">
    <property type="entry name" value="A_deamin"/>
</dbReference>
<dbReference type="PROSITE" id="PS50141">
    <property type="entry name" value="A_DEAMIN_EDITASE"/>
    <property type="match status" value="1"/>
</dbReference>